<keyword evidence="3" id="KW-1185">Reference proteome</keyword>
<accession>A0A7G5II14</accession>
<protein>
    <submittedName>
        <fullName evidence="2">Uncharacterized protein</fullName>
    </submittedName>
</protein>
<organism evidence="2 3">
    <name type="scientific">Sandaracinobacteroides saxicola</name>
    <dbReference type="NCBI Taxonomy" id="2759707"/>
    <lineage>
        <taxon>Bacteria</taxon>
        <taxon>Pseudomonadati</taxon>
        <taxon>Pseudomonadota</taxon>
        <taxon>Alphaproteobacteria</taxon>
        <taxon>Sphingomonadales</taxon>
        <taxon>Sphingosinicellaceae</taxon>
        <taxon>Sandaracinobacteroides</taxon>
    </lineage>
</organism>
<keyword evidence="1" id="KW-0812">Transmembrane</keyword>
<name>A0A7G5II14_9SPHN</name>
<dbReference type="RefSeq" id="WP_182296430.1">
    <property type="nucleotide sequence ID" value="NZ_CP059851.1"/>
</dbReference>
<keyword evidence="1" id="KW-1133">Transmembrane helix</keyword>
<feature type="transmembrane region" description="Helical" evidence="1">
    <location>
        <begin position="47"/>
        <end position="66"/>
    </location>
</feature>
<feature type="transmembrane region" description="Helical" evidence="1">
    <location>
        <begin position="128"/>
        <end position="151"/>
    </location>
</feature>
<dbReference type="KEGG" id="sand:H3309_00365"/>
<gene>
    <name evidence="2" type="ORF">H3309_00365</name>
</gene>
<feature type="transmembrane region" description="Helical" evidence="1">
    <location>
        <begin position="105"/>
        <end position="122"/>
    </location>
</feature>
<dbReference type="EMBL" id="CP059851">
    <property type="protein sequence ID" value="QMW23006.1"/>
    <property type="molecule type" value="Genomic_DNA"/>
</dbReference>
<keyword evidence="1" id="KW-0472">Membrane</keyword>
<proteinExistence type="predicted"/>
<evidence type="ECO:0000313" key="3">
    <source>
        <dbReference type="Proteomes" id="UP000515292"/>
    </source>
</evidence>
<evidence type="ECO:0000256" key="1">
    <source>
        <dbReference type="SAM" id="Phobius"/>
    </source>
</evidence>
<evidence type="ECO:0000313" key="2">
    <source>
        <dbReference type="EMBL" id="QMW23006.1"/>
    </source>
</evidence>
<sequence length="156" mass="17457">MAAFRDYIQAKVCSLSKPLPQFELISATEILGKTGTSNVMSRSRAQAYLLVGVVQILLLILFEMFSKYLPTSIYYSVFVIIPFVGFLLVKIIYHHKNEYYSIVDTKIALFAAAISFTCAYLITNPGTAGRWTIIVIMCLALVGGLAMTLIWSKRKK</sequence>
<dbReference type="Proteomes" id="UP000515292">
    <property type="component" value="Chromosome"/>
</dbReference>
<feature type="transmembrane region" description="Helical" evidence="1">
    <location>
        <begin position="72"/>
        <end position="93"/>
    </location>
</feature>
<dbReference type="AlphaFoldDB" id="A0A7G5II14"/>
<reference evidence="2 3" key="1">
    <citation type="submission" date="2020-07" db="EMBL/GenBank/DDBJ databases">
        <title>Complete genome sequence for Sandaracinobacter sp. M6.</title>
        <authorList>
            <person name="Tang Y."/>
            <person name="Liu Q."/>
            <person name="Guo Z."/>
            <person name="Lei P."/>
            <person name="Huang B."/>
        </authorList>
    </citation>
    <scope>NUCLEOTIDE SEQUENCE [LARGE SCALE GENOMIC DNA]</scope>
    <source>
        <strain evidence="2 3">M6</strain>
    </source>
</reference>